<dbReference type="Proteomes" id="UP000032946">
    <property type="component" value="Chromosome"/>
</dbReference>
<feature type="signal peptide" evidence="1">
    <location>
        <begin position="1"/>
        <end position="26"/>
    </location>
</feature>
<accession>A0A9P1NX77</accession>
<reference evidence="2 3" key="1">
    <citation type="submission" date="2014-02" db="EMBL/GenBank/DDBJ databases">
        <authorList>
            <person name="Genoscope - CEA"/>
        </authorList>
    </citation>
    <scope>NUCLEOTIDE SEQUENCE [LARGE SCALE GENOMIC DNA]</scope>
    <source>
        <strain evidence="2 3">PCC 8005</strain>
    </source>
</reference>
<proteinExistence type="predicted"/>
<dbReference type="EMBL" id="FO818640">
    <property type="protein sequence ID" value="CDM93642.1"/>
    <property type="molecule type" value="Genomic_DNA"/>
</dbReference>
<evidence type="ECO:0000313" key="2">
    <source>
        <dbReference type="EMBL" id="CDM93642.1"/>
    </source>
</evidence>
<dbReference type="RefSeq" id="WP_008049013.1">
    <property type="nucleotide sequence ID" value="NZ_FO818640.1"/>
</dbReference>
<dbReference type="InterPro" id="IPR013424">
    <property type="entry name" value="Ice-binding_C"/>
</dbReference>
<feature type="chain" id="PRO_5040180880" description="PEP-CTERM protein-sorting domain-containing protein" evidence="1">
    <location>
        <begin position="27"/>
        <end position="279"/>
    </location>
</feature>
<dbReference type="NCBIfam" id="TIGR02595">
    <property type="entry name" value="PEP_CTERM"/>
    <property type="match status" value="1"/>
</dbReference>
<evidence type="ECO:0000256" key="1">
    <source>
        <dbReference type="SAM" id="SignalP"/>
    </source>
</evidence>
<keyword evidence="1" id="KW-0732">Signal</keyword>
<keyword evidence="3" id="KW-1185">Reference proteome</keyword>
<protein>
    <recommendedName>
        <fullName evidence="4">PEP-CTERM protein-sorting domain-containing protein</fullName>
    </recommendedName>
</protein>
<dbReference type="AlphaFoldDB" id="A0A9P1NX77"/>
<sequence>MNTKLSLSVFLGLLAGGLGFAGSAQAFSFQTNFEYALTGNNAPRGDVWLNSVEVNDNIFSNFAFVNRAEIVYNDPFTGGNTGAASSDMGPLATVGTSRENPTNEDIVTSLGNNNLNSIIDGEDRGSFAINVWFDRRVDNLFLWERGMNSAVTVQAIDRLGNSLGNTFTIGRNNWDDAGFEITTLEIANTRNSVQQVGSRGVSLADLGLDPSVRSIGGIRVSAAWSELDGPGNNRMRRDYNGPDWQVVGAAVPEPGMIFGLGAIGAGLLASNLRKKGNKA</sequence>
<evidence type="ECO:0000313" key="3">
    <source>
        <dbReference type="Proteomes" id="UP000032946"/>
    </source>
</evidence>
<organism evidence="2 3">
    <name type="scientific">Limnospira indica PCC 8005</name>
    <dbReference type="NCBI Taxonomy" id="376219"/>
    <lineage>
        <taxon>Bacteria</taxon>
        <taxon>Bacillati</taxon>
        <taxon>Cyanobacteriota</taxon>
        <taxon>Cyanophyceae</taxon>
        <taxon>Oscillatoriophycideae</taxon>
        <taxon>Oscillatoriales</taxon>
        <taxon>Sirenicapillariaceae</taxon>
        <taxon>Limnospira</taxon>
    </lineage>
</organism>
<evidence type="ECO:0008006" key="4">
    <source>
        <dbReference type="Google" id="ProtNLM"/>
    </source>
</evidence>
<name>A0A9P1NX77_9CYAN</name>
<gene>
    <name evidence="2" type="ORF">ARTHRO_11315</name>
</gene>
<dbReference type="NCBIfam" id="NF041929">
    <property type="entry name" value="Xrt_dep_XDP2"/>
    <property type="match status" value="1"/>
</dbReference>